<accession>A0A175YK15</accession>
<feature type="compositionally biased region" description="Polar residues" evidence="1">
    <location>
        <begin position="329"/>
        <end position="339"/>
    </location>
</feature>
<name>A0A175YK15_DAUCS</name>
<evidence type="ECO:0008006" key="5">
    <source>
        <dbReference type="Google" id="ProtNLM"/>
    </source>
</evidence>
<feature type="region of interest" description="Disordered" evidence="1">
    <location>
        <begin position="329"/>
        <end position="366"/>
    </location>
</feature>
<dbReference type="GO" id="GO:0003676">
    <property type="term" value="F:nucleic acid binding"/>
    <property type="evidence" value="ECO:0007669"/>
    <property type="project" value="InterPro"/>
</dbReference>
<dbReference type="InterPro" id="IPR012677">
    <property type="entry name" value="Nucleotide-bd_a/b_plait_sf"/>
</dbReference>
<feature type="region of interest" description="Disordered" evidence="1">
    <location>
        <begin position="620"/>
        <end position="670"/>
    </location>
</feature>
<evidence type="ECO:0000256" key="1">
    <source>
        <dbReference type="SAM" id="MobiDB-lite"/>
    </source>
</evidence>
<dbReference type="CDD" id="cd00590">
    <property type="entry name" value="RRM_SF"/>
    <property type="match status" value="1"/>
</dbReference>
<dbReference type="AlphaFoldDB" id="A0A175YK15"/>
<sequence length="788" mass="88931">MASRVIGASKVSGTNKARGSNGADTTTGTLIKEGDPKTNQTINYGNQEQNQPPKIRVSKTPKSQEQEKEAMEACKYWFLLEHGMADSFQKGNYNLLPIAVARIEYLKRAIDPELLEEGIKGEEEALWEIHRTLFNEGWWTRAENLKIKGGFAQFVEPSVLKDALLGNDKALSLALGQIHFHSLEVGTDKTPDNKNSEQGTFKEALLKQHNHEESLEHINANKSGFSYSIKEKAQSNYGLKTRKAEHTVFFTGFQDSSHPKDLWRYFKGAAKIKDIILPQKRDKYGNRYGFLIMENDEAVQTIVKKLNAAATQFGKLYLYRAKDRSVTTSVSKLKPSAQSHSKKGLKSPAKGSSFTKQDENKQNSPKFCHQEINSNAIPVTKVHIHSEQVYSEELPEVNSEVFINPSDDMLKVTNSSIFIRTAKNETLDTVQMIVEGLGAHNAQIRGITGTTFIAFFANKLDFDSLDREFLQIGFTEVREVRMEDLMPSRKTWVEVRGLPIMGWTESNFKDLIRDCGNVLQYSKIYDEEGFYQHPKFLIETGYLEEINIQKTVKLMQRKWKIRILEVTGVGIVLNDASYQSDDDLSPAKAPTPPSFLSPINQGYKNQSENQEHFVNLEQQGTPPLSHVHDAEDNSLIDNHHESPSSEDSTQSTINPLTPKTMNQSSTPTELPQPYEAIEKEADTVLEKSPSQEEIIDTKTSNWRPREQHSMSSLLENSPSKEDSLTSEETSDQATQDNELYSQDLLQDLEKLRVKSKRDAIYETGLLMGLLPESNKQESLALIRSNLAS</sequence>
<feature type="compositionally biased region" description="Polar residues" evidence="1">
    <location>
        <begin position="645"/>
        <end position="669"/>
    </location>
</feature>
<protein>
    <recommendedName>
        <fullName evidence="5">RRM domain-containing protein</fullName>
    </recommendedName>
</protein>
<evidence type="ECO:0000313" key="4">
    <source>
        <dbReference type="Proteomes" id="UP000077755"/>
    </source>
</evidence>
<reference evidence="2" key="1">
    <citation type="journal article" date="2016" name="Nat. Genet.">
        <title>A high-quality carrot genome assembly provides new insights into carotenoid accumulation and asterid genome evolution.</title>
        <authorList>
            <person name="Iorizzo M."/>
            <person name="Ellison S."/>
            <person name="Senalik D."/>
            <person name="Zeng P."/>
            <person name="Satapoomin P."/>
            <person name="Huang J."/>
            <person name="Bowman M."/>
            <person name="Iovene M."/>
            <person name="Sanseverino W."/>
            <person name="Cavagnaro P."/>
            <person name="Yildiz M."/>
            <person name="Macko-Podgorni A."/>
            <person name="Moranska E."/>
            <person name="Grzebelus E."/>
            <person name="Grzebelus D."/>
            <person name="Ashrafi H."/>
            <person name="Zheng Z."/>
            <person name="Cheng S."/>
            <person name="Spooner D."/>
            <person name="Van Deynze A."/>
            <person name="Simon P."/>
        </authorList>
    </citation>
    <scope>NUCLEOTIDE SEQUENCE [LARGE SCALE GENOMIC DNA]</scope>
    <source>
        <tissue evidence="2">Leaf</tissue>
    </source>
</reference>
<organism evidence="2">
    <name type="scientific">Daucus carota subsp. sativus</name>
    <name type="common">Carrot</name>
    <dbReference type="NCBI Taxonomy" id="79200"/>
    <lineage>
        <taxon>Eukaryota</taxon>
        <taxon>Viridiplantae</taxon>
        <taxon>Streptophyta</taxon>
        <taxon>Embryophyta</taxon>
        <taxon>Tracheophyta</taxon>
        <taxon>Spermatophyta</taxon>
        <taxon>Magnoliopsida</taxon>
        <taxon>eudicotyledons</taxon>
        <taxon>Gunneridae</taxon>
        <taxon>Pentapetalae</taxon>
        <taxon>asterids</taxon>
        <taxon>campanulids</taxon>
        <taxon>Apiales</taxon>
        <taxon>Apiaceae</taxon>
        <taxon>Apioideae</taxon>
        <taxon>Scandiceae</taxon>
        <taxon>Daucinae</taxon>
        <taxon>Daucus</taxon>
        <taxon>Daucus sect. Daucus</taxon>
    </lineage>
</organism>
<proteinExistence type="predicted"/>
<dbReference type="EMBL" id="LNRQ01000008">
    <property type="protein sequence ID" value="KZM83919.1"/>
    <property type="molecule type" value="Genomic_DNA"/>
</dbReference>
<feature type="compositionally biased region" description="Polar residues" evidence="1">
    <location>
        <begin position="11"/>
        <end position="29"/>
    </location>
</feature>
<dbReference type="EMBL" id="CP093350">
    <property type="protein sequence ID" value="WOH11193.1"/>
    <property type="molecule type" value="Genomic_DNA"/>
</dbReference>
<dbReference type="SUPFAM" id="SSF54928">
    <property type="entry name" value="RNA-binding domain, RBD"/>
    <property type="match status" value="1"/>
</dbReference>
<dbReference type="InterPro" id="IPR035979">
    <property type="entry name" value="RBD_domain_sf"/>
</dbReference>
<feature type="region of interest" description="Disordered" evidence="1">
    <location>
        <begin position="683"/>
        <end position="737"/>
    </location>
</feature>
<keyword evidence="4" id="KW-1185">Reference proteome</keyword>
<feature type="region of interest" description="Disordered" evidence="1">
    <location>
        <begin position="579"/>
        <end position="602"/>
    </location>
</feature>
<feature type="region of interest" description="Disordered" evidence="1">
    <location>
        <begin position="1"/>
        <end position="66"/>
    </location>
</feature>
<feature type="compositionally biased region" description="Polar residues" evidence="1">
    <location>
        <begin position="37"/>
        <end position="52"/>
    </location>
</feature>
<feature type="compositionally biased region" description="Basic and acidic residues" evidence="1">
    <location>
        <begin position="626"/>
        <end position="643"/>
    </location>
</feature>
<evidence type="ECO:0000313" key="2">
    <source>
        <dbReference type="EMBL" id="KZM83919.1"/>
    </source>
</evidence>
<reference evidence="3" key="2">
    <citation type="submission" date="2022-03" db="EMBL/GenBank/DDBJ databases">
        <title>Draft title - Genomic analysis of global carrot germplasm unveils the trajectory of domestication and the origin of high carotenoid orange carrot.</title>
        <authorList>
            <person name="Iorizzo M."/>
            <person name="Ellison S."/>
            <person name="Senalik D."/>
            <person name="Macko-Podgorni A."/>
            <person name="Grzebelus D."/>
            <person name="Bostan H."/>
            <person name="Rolling W."/>
            <person name="Curaba J."/>
            <person name="Simon P."/>
        </authorList>
    </citation>
    <scope>NUCLEOTIDE SEQUENCE</scope>
    <source>
        <tissue evidence="3">Leaf</tissue>
    </source>
</reference>
<dbReference type="Gramene" id="KZM83919">
    <property type="protein sequence ID" value="KZM83919"/>
    <property type="gene ID" value="DCAR_028659"/>
</dbReference>
<dbReference type="Proteomes" id="UP000077755">
    <property type="component" value="Chromosome 8"/>
</dbReference>
<gene>
    <name evidence="2" type="ORF">DCAR_028659</name>
    <name evidence="3" type="ORF">DCAR_0830673</name>
</gene>
<dbReference type="Gene3D" id="3.30.70.330">
    <property type="match status" value="1"/>
</dbReference>
<evidence type="ECO:0000313" key="3">
    <source>
        <dbReference type="EMBL" id="WOH11193.1"/>
    </source>
</evidence>